<reference evidence="1" key="1">
    <citation type="submission" date="2017-07" db="EMBL/GenBank/DDBJ databases">
        <title>Taro Niue Genome Assembly and Annotation.</title>
        <authorList>
            <person name="Atibalentja N."/>
            <person name="Keating K."/>
            <person name="Fields C.J."/>
        </authorList>
    </citation>
    <scope>NUCLEOTIDE SEQUENCE</scope>
    <source>
        <strain evidence="1">Niue_2</strain>
        <tissue evidence="1">Leaf</tissue>
    </source>
</reference>
<feature type="non-terminal residue" evidence="1">
    <location>
        <position position="95"/>
    </location>
</feature>
<proteinExistence type="predicted"/>
<organism evidence="1 2">
    <name type="scientific">Colocasia esculenta</name>
    <name type="common">Wild taro</name>
    <name type="synonym">Arum esculentum</name>
    <dbReference type="NCBI Taxonomy" id="4460"/>
    <lineage>
        <taxon>Eukaryota</taxon>
        <taxon>Viridiplantae</taxon>
        <taxon>Streptophyta</taxon>
        <taxon>Embryophyta</taxon>
        <taxon>Tracheophyta</taxon>
        <taxon>Spermatophyta</taxon>
        <taxon>Magnoliopsida</taxon>
        <taxon>Liliopsida</taxon>
        <taxon>Araceae</taxon>
        <taxon>Aroideae</taxon>
        <taxon>Colocasieae</taxon>
        <taxon>Colocasia</taxon>
    </lineage>
</organism>
<dbReference type="EMBL" id="NMUH01004964">
    <property type="protein sequence ID" value="MQM11389.1"/>
    <property type="molecule type" value="Genomic_DNA"/>
</dbReference>
<sequence length="95" mass="10556">PFCSSFQGCLHVGVGVEVSHPSFMDASPHFIEQCRALVCHTVVCMPGSTSADLSLGFVLSFPMNVNKIYSRRLLVAHLMQPHKIHASYFRLLYSC</sequence>
<name>A0A843WNC3_COLES</name>
<evidence type="ECO:0000313" key="2">
    <source>
        <dbReference type="Proteomes" id="UP000652761"/>
    </source>
</evidence>
<keyword evidence="2" id="KW-1185">Reference proteome</keyword>
<evidence type="ECO:0000313" key="1">
    <source>
        <dbReference type="EMBL" id="MQM11389.1"/>
    </source>
</evidence>
<protein>
    <submittedName>
        <fullName evidence="1">Uncharacterized protein</fullName>
    </submittedName>
</protein>
<comment type="caution">
    <text evidence="1">The sequence shown here is derived from an EMBL/GenBank/DDBJ whole genome shotgun (WGS) entry which is preliminary data.</text>
</comment>
<accession>A0A843WNC3</accession>
<gene>
    <name evidence="1" type="ORF">Taro_044298</name>
</gene>
<dbReference type="Proteomes" id="UP000652761">
    <property type="component" value="Unassembled WGS sequence"/>
</dbReference>
<dbReference type="AlphaFoldDB" id="A0A843WNC3"/>